<feature type="compositionally biased region" description="Basic and acidic residues" evidence="1">
    <location>
        <begin position="328"/>
        <end position="337"/>
    </location>
</feature>
<protein>
    <submittedName>
        <fullName evidence="4">PDZ domain-containing protein</fullName>
    </submittedName>
</protein>
<dbReference type="InterPro" id="IPR001478">
    <property type="entry name" value="PDZ"/>
</dbReference>
<dbReference type="GO" id="GO:0007098">
    <property type="term" value="P:centrosome cycle"/>
    <property type="evidence" value="ECO:0007669"/>
    <property type="project" value="TreeGrafter"/>
</dbReference>
<feature type="domain" description="PDZ" evidence="2">
    <location>
        <begin position="409"/>
        <end position="476"/>
    </location>
</feature>
<dbReference type="Pfam" id="PF00595">
    <property type="entry name" value="PDZ"/>
    <property type="match status" value="1"/>
</dbReference>
<sequence length="492" mass="54751">MARRGCARTTCVPPFDLFAVTDACRPLNTDDPLNVAAMFGREQFRAQQRCGPPPPPKPKHRLEYANNGGTQLQQLHNRNVAGIRDSCSDTDSGICADSDTAVALPSPQRLLPSALASTKRCTNEFNKTALNANVPPLPLRLAGKPSSLASTLTLSDRDSLSSARTTKSLRVRFADQSKSSPPPLPNYSYYFQTDDDQPQDDHYTVEDVESLPEPPRAPPSYDIACDRIRRLQLTSYEQRNSRRDQHESAASYSSRSASLPRRPIAAYTQTLRQRSAGFFSHRPDDYVSMGVLPARSMENLAMQRTEFTGPRPIRLPSAPIGSVDDLFEPARRTESSQRSRRSRSAGRPRPPPSRETVDEIIATTAYQHHAGRSAQPMPSFYSSERDYAAQNGRQVLSRLVALDHRGYRTVEIEKLEPGPFGFYIATGVLNRRKGIYVSRVSLTCLAPLLAVGDEILYVDGEPIKGRSLEYVQNMIRCKQRVILTILPCCDGR</sequence>
<dbReference type="Proteomes" id="UP000887566">
    <property type="component" value="Unplaced"/>
</dbReference>
<dbReference type="PROSITE" id="PS50106">
    <property type="entry name" value="PDZ"/>
    <property type="match status" value="1"/>
</dbReference>
<feature type="region of interest" description="Disordered" evidence="1">
    <location>
        <begin position="173"/>
        <end position="222"/>
    </location>
</feature>
<evidence type="ECO:0000256" key="1">
    <source>
        <dbReference type="SAM" id="MobiDB-lite"/>
    </source>
</evidence>
<feature type="region of interest" description="Disordered" evidence="1">
    <location>
        <begin position="307"/>
        <end position="355"/>
    </location>
</feature>
<dbReference type="PANTHER" id="PTHR14102">
    <property type="entry name" value="PAR-6-RELATED"/>
    <property type="match status" value="1"/>
</dbReference>
<feature type="region of interest" description="Disordered" evidence="1">
    <location>
        <begin position="235"/>
        <end position="261"/>
    </location>
</feature>
<dbReference type="Gene3D" id="2.30.42.10">
    <property type="match status" value="1"/>
</dbReference>
<proteinExistence type="predicted"/>
<accession>A0A914X4J8</accession>
<reference evidence="4" key="1">
    <citation type="submission" date="2022-11" db="UniProtKB">
        <authorList>
            <consortium name="WormBaseParasite"/>
        </authorList>
    </citation>
    <scope>IDENTIFICATION</scope>
</reference>
<evidence type="ECO:0000313" key="3">
    <source>
        <dbReference type="Proteomes" id="UP000887566"/>
    </source>
</evidence>
<feature type="compositionally biased region" description="Low complexity" evidence="1">
    <location>
        <begin position="248"/>
        <end position="261"/>
    </location>
</feature>
<dbReference type="SMART" id="SM00228">
    <property type="entry name" value="PDZ"/>
    <property type="match status" value="1"/>
</dbReference>
<keyword evidence="3" id="KW-1185">Reference proteome</keyword>
<dbReference type="InterPro" id="IPR051741">
    <property type="entry name" value="PAR6_homolog"/>
</dbReference>
<dbReference type="InterPro" id="IPR036034">
    <property type="entry name" value="PDZ_sf"/>
</dbReference>
<dbReference type="PANTHER" id="PTHR14102:SF14">
    <property type="entry name" value="PROTEIN CBG16414"/>
    <property type="match status" value="1"/>
</dbReference>
<evidence type="ECO:0000259" key="2">
    <source>
        <dbReference type="PROSITE" id="PS50106"/>
    </source>
</evidence>
<dbReference type="SUPFAM" id="SSF50156">
    <property type="entry name" value="PDZ domain-like"/>
    <property type="match status" value="1"/>
</dbReference>
<dbReference type="WBParaSite" id="PSAMB.scaffold59size90046.g1292.t1">
    <property type="protein sequence ID" value="PSAMB.scaffold59size90046.g1292.t1"/>
    <property type="gene ID" value="PSAMB.scaffold59size90046.g1292"/>
</dbReference>
<organism evidence="3 4">
    <name type="scientific">Plectus sambesii</name>
    <dbReference type="NCBI Taxonomy" id="2011161"/>
    <lineage>
        <taxon>Eukaryota</taxon>
        <taxon>Metazoa</taxon>
        <taxon>Ecdysozoa</taxon>
        <taxon>Nematoda</taxon>
        <taxon>Chromadorea</taxon>
        <taxon>Plectida</taxon>
        <taxon>Plectina</taxon>
        <taxon>Plectoidea</taxon>
        <taxon>Plectidae</taxon>
        <taxon>Plectus</taxon>
    </lineage>
</organism>
<evidence type="ECO:0000313" key="4">
    <source>
        <dbReference type="WBParaSite" id="PSAMB.scaffold59size90046.g1292.t1"/>
    </source>
</evidence>
<name>A0A914X4J8_9BILA</name>
<dbReference type="AlphaFoldDB" id="A0A914X4J8"/>